<proteinExistence type="predicted"/>
<evidence type="ECO:0008006" key="2">
    <source>
        <dbReference type="Google" id="ProtNLM"/>
    </source>
</evidence>
<evidence type="ECO:0000313" key="1">
    <source>
        <dbReference type="EMBL" id="VAW24711.1"/>
    </source>
</evidence>
<feature type="non-terminal residue" evidence="1">
    <location>
        <position position="1"/>
    </location>
</feature>
<reference evidence="1" key="1">
    <citation type="submission" date="2018-06" db="EMBL/GenBank/DDBJ databases">
        <authorList>
            <person name="Zhirakovskaya E."/>
        </authorList>
    </citation>
    <scope>NUCLEOTIDE SEQUENCE</scope>
</reference>
<name>A0A3B0U120_9ZZZZ</name>
<dbReference type="SUPFAM" id="SSF55811">
    <property type="entry name" value="Nudix"/>
    <property type="match status" value="1"/>
</dbReference>
<protein>
    <recommendedName>
        <fullName evidence="2">Nudix hydrolase domain-containing protein</fullName>
    </recommendedName>
</protein>
<dbReference type="AlphaFoldDB" id="A0A3B0U120"/>
<gene>
    <name evidence="1" type="ORF">MNBD_BACTEROID01-2085</name>
</gene>
<dbReference type="InterPro" id="IPR015797">
    <property type="entry name" value="NUDIX_hydrolase-like_dom_sf"/>
</dbReference>
<organism evidence="1">
    <name type="scientific">hydrothermal vent metagenome</name>
    <dbReference type="NCBI Taxonomy" id="652676"/>
    <lineage>
        <taxon>unclassified sequences</taxon>
        <taxon>metagenomes</taxon>
        <taxon>ecological metagenomes</taxon>
    </lineage>
</organism>
<dbReference type="EMBL" id="UOEP01000222">
    <property type="protein sequence ID" value="VAW24711.1"/>
    <property type="molecule type" value="Genomic_DNA"/>
</dbReference>
<accession>A0A3B0U120</accession>
<sequence>EAALRKESFEEIGLKDFSGRLLKAYRWDTEIESELVYVFITYDFKNIKVHSDEVDEARFWTKKQIEDSLGTGLFTPNFEYEFQMLKELKII</sequence>
<dbReference type="Gene3D" id="3.90.79.10">
    <property type="entry name" value="Nucleoside Triphosphate Pyrophosphohydrolase"/>
    <property type="match status" value="1"/>
</dbReference>